<dbReference type="InterPro" id="IPR003838">
    <property type="entry name" value="ABC3_permease_C"/>
</dbReference>
<dbReference type="InterPro" id="IPR051447">
    <property type="entry name" value="Lipoprotein-release_system"/>
</dbReference>
<sequence>MNIEWFIARRLLKGDAEKSVSVPIVKIAIGGIALGLCVMLLSVFIIIGFKHEITWKLSGFTSHLNIVPYETSDGAILRVDSLMARLKRMDGVKEVYGYIEKPAILKSKSEIHGVVLKGVDSTYDQSFFQRNLKEGKMPDLSTPKASEEILISAFVADYLNVSAGDKIIAHFVQEPPRARAFRVSGIYDTGFKEYDDVSVLADRRHLAKLNGWEPGQLGGVAVELFDVERVNEYGDRVDDLLYDMNESCEVKTLGDIAPQIFDWLSLLNVNVWVILILLVTVAGFNMVSGLLILILDKTTLIGILKALGCKNISLRRLFLYISAGLIVKGMIWGNLLAFLLAGIQYYFEVVKLDPVTYYMSTVPIYFNGWYILFLNIGVIVVTLLMLVVPTMLISKINPIKSIRFE</sequence>
<proteinExistence type="inferred from homology"/>
<dbReference type="InterPro" id="IPR025857">
    <property type="entry name" value="MacB_PCD"/>
</dbReference>
<reference evidence="10 11" key="1">
    <citation type="submission" date="2014-07" db="EMBL/GenBank/DDBJ databases">
        <title>Porphyromonadaceae bacterium OUH 308042 = ATCC BAA-2681 = DSM 28342 draft genome.</title>
        <authorList>
            <person name="Sydenham T.V."/>
            <person name="Hasman H."/>
            <person name="Justensen U.S."/>
        </authorList>
    </citation>
    <scope>NUCLEOTIDE SEQUENCE [LARGE SCALE GENOMIC DNA]</scope>
    <source>
        <strain evidence="10 11">OUH 308042</strain>
    </source>
</reference>
<evidence type="ECO:0000313" key="11">
    <source>
        <dbReference type="Proteomes" id="UP000031980"/>
    </source>
</evidence>
<dbReference type="Pfam" id="PF12704">
    <property type="entry name" value="MacB_PCD"/>
    <property type="match status" value="1"/>
</dbReference>
<evidence type="ECO:0000256" key="3">
    <source>
        <dbReference type="ARBA" id="ARBA00022475"/>
    </source>
</evidence>
<evidence type="ECO:0000256" key="4">
    <source>
        <dbReference type="ARBA" id="ARBA00022692"/>
    </source>
</evidence>
<evidence type="ECO:0000313" key="10">
    <source>
        <dbReference type="EMBL" id="KIO44719.1"/>
    </source>
</evidence>
<comment type="subcellular location">
    <subcellularLocation>
        <location evidence="1">Cell membrane</location>
        <topology evidence="1">Multi-pass membrane protein</topology>
    </subcellularLocation>
</comment>
<keyword evidence="5 7" id="KW-1133">Transmembrane helix</keyword>
<accession>A0A0C3RGQ1</accession>
<keyword evidence="11" id="KW-1185">Reference proteome</keyword>
<gene>
    <name evidence="10" type="ORF">BA92_06700</name>
</gene>
<dbReference type="RefSeq" id="WP_041505066.1">
    <property type="nucleotide sequence ID" value="NZ_JPIU01000038.1"/>
</dbReference>
<feature type="domain" description="MacB-like periplasmic core" evidence="9">
    <location>
        <begin position="27"/>
        <end position="238"/>
    </location>
</feature>
<evidence type="ECO:0000259" key="9">
    <source>
        <dbReference type="Pfam" id="PF12704"/>
    </source>
</evidence>
<dbReference type="PANTHER" id="PTHR30489">
    <property type="entry name" value="LIPOPROTEIN-RELEASING SYSTEM TRANSMEMBRANE PROTEIN LOLE"/>
    <property type="match status" value="1"/>
</dbReference>
<evidence type="ECO:0000256" key="1">
    <source>
        <dbReference type="ARBA" id="ARBA00004651"/>
    </source>
</evidence>
<comment type="caution">
    <text evidence="10">The sequence shown here is derived from an EMBL/GenBank/DDBJ whole genome shotgun (WGS) entry which is preliminary data.</text>
</comment>
<dbReference type="GO" id="GO:0098797">
    <property type="term" value="C:plasma membrane protein complex"/>
    <property type="evidence" value="ECO:0007669"/>
    <property type="project" value="TreeGrafter"/>
</dbReference>
<feature type="transmembrane region" description="Helical" evidence="7">
    <location>
        <begin position="271"/>
        <end position="296"/>
    </location>
</feature>
<dbReference type="OrthoDB" id="1522670at2"/>
<evidence type="ECO:0000256" key="7">
    <source>
        <dbReference type="SAM" id="Phobius"/>
    </source>
</evidence>
<comment type="similarity">
    <text evidence="2">Belongs to the ABC-4 integral membrane protein family. LolC/E subfamily.</text>
</comment>
<protein>
    <submittedName>
        <fullName evidence="10">Uncharacterized protein</fullName>
    </submittedName>
</protein>
<feature type="transmembrane region" description="Helical" evidence="7">
    <location>
        <begin position="317"/>
        <end position="347"/>
    </location>
</feature>
<name>A0A0C3RGQ1_9PORP</name>
<evidence type="ECO:0000256" key="5">
    <source>
        <dbReference type="ARBA" id="ARBA00022989"/>
    </source>
</evidence>
<keyword evidence="3" id="KW-1003">Cell membrane</keyword>
<keyword evidence="4 7" id="KW-0812">Transmembrane</keyword>
<feature type="transmembrane region" description="Helical" evidence="7">
    <location>
        <begin position="27"/>
        <end position="49"/>
    </location>
</feature>
<dbReference type="AlphaFoldDB" id="A0A0C3RGQ1"/>
<evidence type="ECO:0000256" key="2">
    <source>
        <dbReference type="ARBA" id="ARBA00005236"/>
    </source>
</evidence>
<dbReference type="Proteomes" id="UP000031980">
    <property type="component" value="Unassembled WGS sequence"/>
</dbReference>
<dbReference type="Pfam" id="PF02687">
    <property type="entry name" value="FtsX"/>
    <property type="match status" value="1"/>
</dbReference>
<dbReference type="PANTHER" id="PTHR30489:SF0">
    <property type="entry name" value="LIPOPROTEIN-RELEASING SYSTEM TRANSMEMBRANE PROTEIN LOLE"/>
    <property type="match status" value="1"/>
</dbReference>
<dbReference type="EMBL" id="JPIU01000038">
    <property type="protein sequence ID" value="KIO44719.1"/>
    <property type="molecule type" value="Genomic_DNA"/>
</dbReference>
<dbReference type="GO" id="GO:0044874">
    <property type="term" value="P:lipoprotein localization to outer membrane"/>
    <property type="evidence" value="ECO:0007669"/>
    <property type="project" value="TreeGrafter"/>
</dbReference>
<organism evidence="10 11">
    <name type="scientific">Sanguibacteroides justesenii</name>
    <dbReference type="NCBI Taxonomy" id="1547597"/>
    <lineage>
        <taxon>Bacteria</taxon>
        <taxon>Pseudomonadati</taxon>
        <taxon>Bacteroidota</taxon>
        <taxon>Bacteroidia</taxon>
        <taxon>Bacteroidales</taxon>
        <taxon>Porphyromonadaceae</taxon>
        <taxon>Sanguibacteroides</taxon>
    </lineage>
</organism>
<evidence type="ECO:0000256" key="6">
    <source>
        <dbReference type="ARBA" id="ARBA00023136"/>
    </source>
</evidence>
<evidence type="ECO:0000259" key="8">
    <source>
        <dbReference type="Pfam" id="PF02687"/>
    </source>
</evidence>
<feature type="domain" description="ABC3 transporter permease C-terminal" evidence="8">
    <location>
        <begin position="273"/>
        <end position="398"/>
    </location>
</feature>
<feature type="transmembrane region" description="Helical" evidence="7">
    <location>
        <begin position="367"/>
        <end position="393"/>
    </location>
</feature>
<keyword evidence="6 7" id="KW-0472">Membrane</keyword>